<dbReference type="Proteomes" id="UP001148312">
    <property type="component" value="Unassembled WGS sequence"/>
</dbReference>
<dbReference type="RefSeq" id="XP_056789822.1">
    <property type="nucleotide sequence ID" value="XM_056934628.1"/>
</dbReference>
<dbReference type="InterPro" id="IPR001012">
    <property type="entry name" value="UBX_dom"/>
</dbReference>
<proteinExistence type="predicted"/>
<evidence type="ECO:0000313" key="4">
    <source>
        <dbReference type="Proteomes" id="UP001148312"/>
    </source>
</evidence>
<dbReference type="Gene3D" id="3.10.20.90">
    <property type="entry name" value="Phosphatidylinositol 3-kinase Catalytic Subunit, Chain A, domain 1"/>
    <property type="match status" value="1"/>
</dbReference>
<dbReference type="SUPFAM" id="SSF54236">
    <property type="entry name" value="Ubiquitin-like"/>
    <property type="match status" value="2"/>
</dbReference>
<dbReference type="Pfam" id="PF11470">
    <property type="entry name" value="TUG-UBL1"/>
    <property type="match status" value="1"/>
</dbReference>
<name>A0A9X0BUD0_9EURO</name>
<dbReference type="GO" id="GO:0006886">
    <property type="term" value="P:intracellular protein transport"/>
    <property type="evidence" value="ECO:0007669"/>
    <property type="project" value="TreeGrafter"/>
</dbReference>
<dbReference type="EMBL" id="JAPWDQ010000005">
    <property type="protein sequence ID" value="KAJ5485038.1"/>
    <property type="molecule type" value="Genomic_DNA"/>
</dbReference>
<feature type="region of interest" description="Disordered" evidence="1">
    <location>
        <begin position="460"/>
        <end position="510"/>
    </location>
</feature>
<dbReference type="InterPro" id="IPR021569">
    <property type="entry name" value="TUG-UBL1"/>
</dbReference>
<gene>
    <name evidence="3" type="ORF">N7539_005026</name>
</gene>
<keyword evidence="4" id="KW-1185">Reference proteome</keyword>
<protein>
    <recommendedName>
        <fullName evidence="2">UBX domain-containing protein</fullName>
    </recommendedName>
</protein>
<organism evidence="3 4">
    <name type="scientific">Penicillium diatomitis</name>
    <dbReference type="NCBI Taxonomy" id="2819901"/>
    <lineage>
        <taxon>Eukaryota</taxon>
        <taxon>Fungi</taxon>
        <taxon>Dikarya</taxon>
        <taxon>Ascomycota</taxon>
        <taxon>Pezizomycotina</taxon>
        <taxon>Eurotiomycetes</taxon>
        <taxon>Eurotiomycetidae</taxon>
        <taxon>Eurotiales</taxon>
        <taxon>Aspergillaceae</taxon>
        <taxon>Penicillium</taxon>
    </lineage>
</organism>
<feature type="compositionally biased region" description="Polar residues" evidence="1">
    <location>
        <begin position="218"/>
        <end position="251"/>
    </location>
</feature>
<evidence type="ECO:0000313" key="3">
    <source>
        <dbReference type="EMBL" id="KAJ5485038.1"/>
    </source>
</evidence>
<dbReference type="PANTHER" id="PTHR46467:SF1">
    <property type="entry name" value="TETHER CONTAINING UBX DOMAIN FOR GLUT4"/>
    <property type="match status" value="1"/>
</dbReference>
<dbReference type="CDD" id="cd16105">
    <property type="entry name" value="Ubl_ASPSCR1_like"/>
    <property type="match status" value="1"/>
</dbReference>
<dbReference type="Pfam" id="PF00789">
    <property type="entry name" value="UBX"/>
    <property type="match status" value="1"/>
</dbReference>
<dbReference type="GO" id="GO:0005737">
    <property type="term" value="C:cytoplasm"/>
    <property type="evidence" value="ECO:0007669"/>
    <property type="project" value="TreeGrafter"/>
</dbReference>
<dbReference type="GO" id="GO:0005634">
    <property type="term" value="C:nucleus"/>
    <property type="evidence" value="ECO:0007669"/>
    <property type="project" value="TreeGrafter"/>
</dbReference>
<feature type="compositionally biased region" description="Polar residues" evidence="1">
    <location>
        <begin position="260"/>
        <end position="274"/>
    </location>
</feature>
<dbReference type="AlphaFoldDB" id="A0A9X0BUD0"/>
<comment type="caution">
    <text evidence="3">The sequence shown here is derived from an EMBL/GenBank/DDBJ whole genome shotgun (WGS) entry which is preliminary data.</text>
</comment>
<dbReference type="InterPro" id="IPR029071">
    <property type="entry name" value="Ubiquitin-like_domsf"/>
</dbReference>
<sequence>MSAHVVVIDSTARRATIKTTPGKYLTDILQEACIKLGHNPSQYGLKYNRKQLDLSLSFRLSGLISGAKLELVQLSRSPSVVTVALQLPDSEARGAPNGRIMDKFPSTTTLWLVLRKFEAGVAGSGPLRNLTARGVPHAEGNSGAGRLYYEIPVLQVLGRELSTFTDLQKTLAQIGLNDGNVLMRLSFRQTEEPLEEAMTKIAEYFQSSENEVSAAVPPQSTTTSAVPEQTNEPQEPQGSTTSSVGQESVSDAPSGDGQEPTVSTSEPSEPTAPTLTAGRYVTVFSPPTSDTPSSAQIKHNEEDYIPSIEHAKAHQRLLNEASRNKRLFTDAELAAKAAEEEARRANVREVDVKVRFPDQSQVVAKFGPQDSGSTLYAFVRSCLAPALAAENFVLTTFSHPSPARSAHTNTIPDSDQSLLIKHLGLAGRVLLNFSWRDASLASQRRTDLLRLELRSQAREIKVEQPPESVEEPSTSLSSKSEAGAAQNTGKPSGGRKSGGIPKWLKLPGKK</sequence>
<dbReference type="GO" id="GO:0012506">
    <property type="term" value="C:vesicle membrane"/>
    <property type="evidence" value="ECO:0007669"/>
    <property type="project" value="TreeGrafter"/>
</dbReference>
<feature type="region of interest" description="Disordered" evidence="1">
    <location>
        <begin position="209"/>
        <end position="275"/>
    </location>
</feature>
<dbReference type="GeneID" id="81624877"/>
<dbReference type="PROSITE" id="PS50033">
    <property type="entry name" value="UBX"/>
    <property type="match status" value="1"/>
</dbReference>
<evidence type="ECO:0000259" key="2">
    <source>
        <dbReference type="PROSITE" id="PS50033"/>
    </source>
</evidence>
<accession>A0A9X0BUD0</accession>
<feature type="compositionally biased region" description="Low complexity" evidence="1">
    <location>
        <begin position="465"/>
        <end position="481"/>
    </location>
</feature>
<evidence type="ECO:0000256" key="1">
    <source>
        <dbReference type="SAM" id="MobiDB-lite"/>
    </source>
</evidence>
<dbReference type="PANTHER" id="PTHR46467">
    <property type="entry name" value="TETHER CONTAINING UBX DOMAIN FOR GLUT4"/>
    <property type="match status" value="1"/>
</dbReference>
<feature type="domain" description="UBX" evidence="2">
    <location>
        <begin position="352"/>
        <end position="433"/>
    </location>
</feature>
<dbReference type="CDD" id="cd17075">
    <property type="entry name" value="UBX1_UBXN9"/>
    <property type="match status" value="1"/>
</dbReference>
<reference evidence="3" key="1">
    <citation type="submission" date="2022-12" db="EMBL/GenBank/DDBJ databases">
        <authorList>
            <person name="Petersen C."/>
        </authorList>
    </citation>
    <scope>NUCLEOTIDE SEQUENCE</scope>
    <source>
        <strain evidence="3">IBT 30728</strain>
    </source>
</reference>
<dbReference type="InterPro" id="IPR059238">
    <property type="entry name" value="UBX1_UBXN9"/>
</dbReference>
<reference evidence="3" key="2">
    <citation type="journal article" date="2023" name="IMA Fungus">
        <title>Comparative genomic study of the Penicillium genus elucidates a diverse pangenome and 15 lateral gene transfer events.</title>
        <authorList>
            <person name="Petersen C."/>
            <person name="Sorensen T."/>
            <person name="Nielsen M.R."/>
            <person name="Sondergaard T.E."/>
            <person name="Sorensen J.L."/>
            <person name="Fitzpatrick D.A."/>
            <person name="Frisvad J.C."/>
            <person name="Nielsen K.L."/>
        </authorList>
    </citation>
    <scope>NUCLEOTIDE SEQUENCE</scope>
    <source>
        <strain evidence="3">IBT 30728</strain>
    </source>
</reference>